<dbReference type="Proteomes" id="UP001295469">
    <property type="component" value="Chromosome A09"/>
</dbReference>
<proteinExistence type="predicted"/>
<gene>
    <name evidence="1" type="ORF">DARMORV10_A09P27930.1</name>
</gene>
<sequence>MSDLKPSVIRAGKFEMVVDFTFSDLFDKVIRRFERPQNASINLDKDKYVGSEHLPNTKGRSC</sequence>
<evidence type="ECO:0000313" key="1">
    <source>
        <dbReference type="EMBL" id="CAF2042874.1"/>
    </source>
</evidence>
<dbReference type="EMBL" id="HG994363">
    <property type="protein sequence ID" value="CAF2042874.1"/>
    <property type="molecule type" value="Genomic_DNA"/>
</dbReference>
<accession>A0A816P194</accession>
<organism evidence="1">
    <name type="scientific">Brassica napus</name>
    <name type="common">Rape</name>
    <dbReference type="NCBI Taxonomy" id="3708"/>
    <lineage>
        <taxon>Eukaryota</taxon>
        <taxon>Viridiplantae</taxon>
        <taxon>Streptophyta</taxon>
        <taxon>Embryophyta</taxon>
        <taxon>Tracheophyta</taxon>
        <taxon>Spermatophyta</taxon>
        <taxon>Magnoliopsida</taxon>
        <taxon>eudicotyledons</taxon>
        <taxon>Gunneridae</taxon>
        <taxon>Pentapetalae</taxon>
        <taxon>rosids</taxon>
        <taxon>malvids</taxon>
        <taxon>Brassicales</taxon>
        <taxon>Brassicaceae</taxon>
        <taxon>Brassiceae</taxon>
        <taxon>Brassica</taxon>
    </lineage>
</organism>
<protein>
    <submittedName>
        <fullName evidence="1">(rape) hypothetical protein</fullName>
    </submittedName>
</protein>
<dbReference type="AlphaFoldDB" id="A0A816P194"/>
<name>A0A816P194_BRANA</name>
<reference evidence="1" key="1">
    <citation type="submission" date="2021-01" db="EMBL/GenBank/DDBJ databases">
        <authorList>
            <consortium name="Genoscope - CEA"/>
            <person name="William W."/>
        </authorList>
    </citation>
    <scope>NUCLEOTIDE SEQUENCE</scope>
</reference>